<accession>A0A2P2PRK4</accession>
<sequence length="41" mass="4675">MENIIGQTAHQLFTNILGMLINQKGPNHIEFSFTLSLCTLW</sequence>
<reference evidence="1" key="1">
    <citation type="submission" date="2018-02" db="EMBL/GenBank/DDBJ databases">
        <title>Rhizophora mucronata_Transcriptome.</title>
        <authorList>
            <person name="Meera S.P."/>
            <person name="Sreeshan A."/>
            <person name="Augustine A."/>
        </authorList>
    </citation>
    <scope>NUCLEOTIDE SEQUENCE</scope>
    <source>
        <tissue evidence="1">Leaf</tissue>
    </source>
</reference>
<organism evidence="1">
    <name type="scientific">Rhizophora mucronata</name>
    <name type="common">Asiatic mangrove</name>
    <dbReference type="NCBI Taxonomy" id="61149"/>
    <lineage>
        <taxon>Eukaryota</taxon>
        <taxon>Viridiplantae</taxon>
        <taxon>Streptophyta</taxon>
        <taxon>Embryophyta</taxon>
        <taxon>Tracheophyta</taxon>
        <taxon>Spermatophyta</taxon>
        <taxon>Magnoliopsida</taxon>
        <taxon>eudicotyledons</taxon>
        <taxon>Gunneridae</taxon>
        <taxon>Pentapetalae</taxon>
        <taxon>rosids</taxon>
        <taxon>fabids</taxon>
        <taxon>Malpighiales</taxon>
        <taxon>Rhizophoraceae</taxon>
        <taxon>Rhizophora</taxon>
    </lineage>
</organism>
<protein>
    <submittedName>
        <fullName evidence="1">Uncharacterized protein</fullName>
    </submittedName>
</protein>
<name>A0A2P2PRK4_RHIMU</name>
<proteinExistence type="predicted"/>
<dbReference type="AlphaFoldDB" id="A0A2P2PRK4"/>
<dbReference type="EMBL" id="GGEC01076839">
    <property type="protein sequence ID" value="MBX57323.1"/>
    <property type="molecule type" value="Transcribed_RNA"/>
</dbReference>
<evidence type="ECO:0000313" key="1">
    <source>
        <dbReference type="EMBL" id="MBX57323.1"/>
    </source>
</evidence>